<organism evidence="2 3">
    <name type="scientific">Rossellomorea aquimaris</name>
    <dbReference type="NCBI Taxonomy" id="189382"/>
    <lineage>
        <taxon>Bacteria</taxon>
        <taxon>Bacillati</taxon>
        <taxon>Bacillota</taxon>
        <taxon>Bacilli</taxon>
        <taxon>Bacillales</taxon>
        <taxon>Bacillaceae</taxon>
        <taxon>Rossellomorea</taxon>
    </lineage>
</organism>
<comment type="caution">
    <text evidence="2">The sequence shown here is derived from an EMBL/GenBank/DDBJ whole genome shotgun (WGS) entry which is preliminary data.</text>
</comment>
<dbReference type="RefSeq" id="WP_113970985.1">
    <property type="nucleotide sequence ID" value="NZ_JBITUV010000001.1"/>
</dbReference>
<keyword evidence="1" id="KW-0472">Membrane</keyword>
<reference evidence="2 3" key="1">
    <citation type="submission" date="2018-06" db="EMBL/GenBank/DDBJ databases">
        <title>Freshwater and sediment microbial communities from various areas in North America, analyzing microbe dynamics in response to fracking.</title>
        <authorList>
            <person name="Lamendella R."/>
        </authorList>
    </citation>
    <scope>NUCLEOTIDE SEQUENCE [LARGE SCALE GENOMIC DNA]</scope>
    <source>
        <strain evidence="2 3">97B</strain>
    </source>
</reference>
<dbReference type="Proteomes" id="UP000252118">
    <property type="component" value="Unassembled WGS sequence"/>
</dbReference>
<proteinExistence type="predicted"/>
<dbReference type="AlphaFoldDB" id="A0A366EGK3"/>
<sequence length="97" mass="11155">MNKTLLLEGFRWMFILLVACVIIIYGYQRFLLHSSIETSLQTVSPDSTIIGIIQTHTTDNKEKVYEALYRTKDGKCYRASFERNGHTFIGNQDASCE</sequence>
<keyword evidence="1" id="KW-1133">Transmembrane helix</keyword>
<accession>A0A366EGK3</accession>
<protein>
    <submittedName>
        <fullName evidence="2">Uncharacterized protein</fullName>
    </submittedName>
</protein>
<name>A0A366EGK3_9BACI</name>
<feature type="transmembrane region" description="Helical" evidence="1">
    <location>
        <begin position="12"/>
        <end position="32"/>
    </location>
</feature>
<evidence type="ECO:0000256" key="1">
    <source>
        <dbReference type="SAM" id="Phobius"/>
    </source>
</evidence>
<dbReference type="EMBL" id="QNRJ01000021">
    <property type="protein sequence ID" value="RBP01136.1"/>
    <property type="molecule type" value="Genomic_DNA"/>
</dbReference>
<dbReference type="OrthoDB" id="2882000at2"/>
<gene>
    <name evidence="2" type="ORF">DET59_12144</name>
</gene>
<keyword evidence="1" id="KW-0812">Transmembrane</keyword>
<evidence type="ECO:0000313" key="2">
    <source>
        <dbReference type="EMBL" id="RBP01136.1"/>
    </source>
</evidence>
<evidence type="ECO:0000313" key="3">
    <source>
        <dbReference type="Proteomes" id="UP000252118"/>
    </source>
</evidence>